<dbReference type="PANTHER" id="PTHR43409">
    <property type="entry name" value="ANAEROBIC MAGNESIUM-PROTOPORPHYRIN IX MONOMETHYL ESTER CYCLASE-RELATED"/>
    <property type="match status" value="1"/>
</dbReference>
<proteinExistence type="predicted"/>
<sequence length="540" mass="61948">MKALLLYPLFPKTFWSYHAFMKMVGLKASVPPLGIITVAALLPQDWEIRFCDRNVQSETDQDWEWCDLVILSAMLAQKDDFLAQIKKAVQLGKKVAVGGPYPTSIPDPALAAGANYLILDEGEITISQFLDAINSGQEQGIFRASEKPDISQSPPPRFDLLKREDYLMMAVQFSRGCPFQCEFCDITNLYGRKSRTKDPSQTLAELQILYDLGWRGSVLIVDDNFIGNTRNVKRLLRDLIPWMEERHYPFTFMTEASVNLAEDSELLDLMVKAGFYAVFLGIETPDQDSLELTLKFQNTRHSLIDACHIINDAGLLIYAGFILGFDGERKGAGDRIQAFVEATNIPQPMLGILQAIPNTALWQRLKKEQRLLEGTGGEEFGDQNALMNFKPTRPLAEIAHEYIEAIWTLYDPQNYLKRCFQQCLKIKTNPLLHQPMYFPKRKLLVFIARLLWRQGWQSPEIRSQFWQQLWQILQQKPQLLNIYLGLCGAGEHFWEYRILARERITQQLGFDPLTLQGVTSHVPSQVYESNEWIQAKTLWS</sequence>
<dbReference type="EMBL" id="CP159837">
    <property type="protein sequence ID" value="XCM35440.1"/>
    <property type="molecule type" value="Genomic_DNA"/>
</dbReference>
<dbReference type="SFLD" id="SFLDG01123">
    <property type="entry name" value="methyltransferase_(Class_B)"/>
    <property type="match status" value="1"/>
</dbReference>
<dbReference type="InterPro" id="IPR006158">
    <property type="entry name" value="Cobalamin-bd"/>
</dbReference>
<keyword evidence="4" id="KW-0408">Iron</keyword>
<evidence type="ECO:0000259" key="6">
    <source>
        <dbReference type="PROSITE" id="PS51918"/>
    </source>
</evidence>
<reference evidence="7" key="1">
    <citation type="submission" date="2024-07" db="EMBL/GenBank/DDBJ databases">
        <authorList>
            <person name="Kim Y.J."/>
            <person name="Jeong J.Y."/>
        </authorList>
    </citation>
    <scope>NUCLEOTIDE SEQUENCE</scope>
    <source>
        <strain evidence="7">GIHE-MW2</strain>
    </source>
</reference>
<dbReference type="GO" id="GO:0003824">
    <property type="term" value="F:catalytic activity"/>
    <property type="evidence" value="ECO:0007669"/>
    <property type="project" value="InterPro"/>
</dbReference>
<evidence type="ECO:0000256" key="5">
    <source>
        <dbReference type="ARBA" id="ARBA00023014"/>
    </source>
</evidence>
<dbReference type="PROSITE" id="PS51918">
    <property type="entry name" value="RADICAL_SAM"/>
    <property type="match status" value="1"/>
</dbReference>
<evidence type="ECO:0000256" key="4">
    <source>
        <dbReference type="ARBA" id="ARBA00023004"/>
    </source>
</evidence>
<dbReference type="InterPro" id="IPR058240">
    <property type="entry name" value="rSAM_sf"/>
</dbReference>
<dbReference type="InterPro" id="IPR023404">
    <property type="entry name" value="rSAM_horseshoe"/>
</dbReference>
<dbReference type="SUPFAM" id="SSF102114">
    <property type="entry name" value="Radical SAM enzymes"/>
    <property type="match status" value="1"/>
</dbReference>
<dbReference type="Gene3D" id="3.80.30.20">
    <property type="entry name" value="tm_1862 like domain"/>
    <property type="match status" value="1"/>
</dbReference>
<dbReference type="GO" id="GO:0051536">
    <property type="term" value="F:iron-sulfur cluster binding"/>
    <property type="evidence" value="ECO:0007669"/>
    <property type="project" value="UniProtKB-KW"/>
</dbReference>
<dbReference type="InterPro" id="IPR007197">
    <property type="entry name" value="rSAM"/>
</dbReference>
<dbReference type="InterPro" id="IPR006638">
    <property type="entry name" value="Elp3/MiaA/NifB-like_rSAM"/>
</dbReference>
<evidence type="ECO:0000256" key="2">
    <source>
        <dbReference type="ARBA" id="ARBA00022691"/>
    </source>
</evidence>
<dbReference type="GO" id="GO:0031419">
    <property type="term" value="F:cobalamin binding"/>
    <property type="evidence" value="ECO:0007669"/>
    <property type="project" value="InterPro"/>
</dbReference>
<dbReference type="SFLD" id="SFLDG01082">
    <property type="entry name" value="B12-binding_domain_containing"/>
    <property type="match status" value="1"/>
</dbReference>
<protein>
    <submittedName>
        <fullName evidence="7">Radical SAM protein</fullName>
    </submittedName>
</protein>
<dbReference type="Pfam" id="PF02310">
    <property type="entry name" value="B12-binding"/>
    <property type="match status" value="1"/>
</dbReference>
<dbReference type="SMART" id="SM00729">
    <property type="entry name" value="Elp3"/>
    <property type="match status" value="1"/>
</dbReference>
<keyword evidence="3" id="KW-0479">Metal-binding</keyword>
<organism evidence="7">
    <name type="scientific">Planktothricoides raciborskii GIHE-MW2</name>
    <dbReference type="NCBI Taxonomy" id="2792601"/>
    <lineage>
        <taxon>Bacteria</taxon>
        <taxon>Bacillati</taxon>
        <taxon>Cyanobacteriota</taxon>
        <taxon>Cyanophyceae</taxon>
        <taxon>Oscillatoriophycideae</taxon>
        <taxon>Oscillatoriales</taxon>
        <taxon>Oscillatoriaceae</taxon>
        <taxon>Planktothricoides</taxon>
    </lineage>
</organism>
<comment type="cofactor">
    <cofactor evidence="1">
        <name>[4Fe-4S] cluster</name>
        <dbReference type="ChEBI" id="CHEBI:49883"/>
    </cofactor>
</comment>
<evidence type="ECO:0000313" key="7">
    <source>
        <dbReference type="EMBL" id="XCM35440.1"/>
    </source>
</evidence>
<evidence type="ECO:0000256" key="3">
    <source>
        <dbReference type="ARBA" id="ARBA00022723"/>
    </source>
</evidence>
<dbReference type="Pfam" id="PF13282">
    <property type="entry name" value="DUF4070"/>
    <property type="match status" value="1"/>
</dbReference>
<dbReference type="GO" id="GO:0046872">
    <property type="term" value="F:metal ion binding"/>
    <property type="evidence" value="ECO:0007669"/>
    <property type="project" value="UniProtKB-KW"/>
</dbReference>
<dbReference type="RefSeq" id="WP_082348807.1">
    <property type="nucleotide sequence ID" value="NZ_CP159837.1"/>
</dbReference>
<gene>
    <name evidence="7" type="ORF">ABWT76_004120</name>
</gene>
<dbReference type="GO" id="GO:0005829">
    <property type="term" value="C:cytosol"/>
    <property type="evidence" value="ECO:0007669"/>
    <property type="project" value="TreeGrafter"/>
</dbReference>
<dbReference type="Pfam" id="PF04055">
    <property type="entry name" value="Radical_SAM"/>
    <property type="match status" value="1"/>
</dbReference>
<dbReference type="InterPro" id="IPR025274">
    <property type="entry name" value="DUF4070"/>
</dbReference>
<accession>A0AAU8J9L7</accession>
<dbReference type="SFLD" id="SFLDS00029">
    <property type="entry name" value="Radical_SAM"/>
    <property type="match status" value="1"/>
</dbReference>
<dbReference type="InterPro" id="IPR034530">
    <property type="entry name" value="HpnP-like"/>
</dbReference>
<dbReference type="InterPro" id="IPR034466">
    <property type="entry name" value="Methyltransferase_Class_B"/>
</dbReference>
<keyword evidence="2" id="KW-0949">S-adenosyl-L-methionine</keyword>
<feature type="domain" description="Radical SAM core" evidence="6">
    <location>
        <begin position="163"/>
        <end position="390"/>
    </location>
</feature>
<evidence type="ECO:0000256" key="1">
    <source>
        <dbReference type="ARBA" id="ARBA00001966"/>
    </source>
</evidence>
<dbReference type="Gene3D" id="3.40.50.280">
    <property type="entry name" value="Cobalamin-binding domain"/>
    <property type="match status" value="1"/>
</dbReference>
<dbReference type="SFLD" id="SFLDF00303">
    <property type="entry name" value="hopanoid_C2-methyltransferase"/>
    <property type="match status" value="1"/>
</dbReference>
<dbReference type="AlphaFoldDB" id="A0AAU8J9L7"/>
<dbReference type="InterPro" id="IPR051198">
    <property type="entry name" value="BchE-like"/>
</dbReference>
<name>A0AAU8J9L7_9CYAN</name>
<keyword evidence="5" id="KW-0411">Iron-sulfur</keyword>
<dbReference type="PANTHER" id="PTHR43409:SF3">
    <property type="entry name" value="HYPOTHETICAL METHYLTRANSFERASE"/>
    <property type="match status" value="1"/>
</dbReference>